<gene>
    <name evidence="2" type="ORF">M23134_05315</name>
</gene>
<feature type="chain" id="PRO_5002642185" description="Outer membrane protein beta-barrel domain-containing protein" evidence="1">
    <location>
        <begin position="22"/>
        <end position="222"/>
    </location>
</feature>
<evidence type="ECO:0000256" key="1">
    <source>
        <dbReference type="SAM" id="SignalP"/>
    </source>
</evidence>
<dbReference type="EMBL" id="AAWS01000008">
    <property type="protein sequence ID" value="EAY29982.1"/>
    <property type="molecule type" value="Genomic_DNA"/>
</dbReference>
<keyword evidence="1" id="KW-0732">Signal</keyword>
<sequence>MKKLSVLLLFITIVFLPTLQAQTSIEVMHEAGVSNLFLRYEYGVNTQNTNLAEVKDAQYFPGISYSPRFNFFEEDGEGSSSFSINLNNDFLFGNLLSSSFEKKSWAFMSTLSFNLNLGAGATKNSFEQFGGFVGIGYSYSNIHLINNSLLNRITESVIADPTITPDYSKATVPLQGIYLHLGGRMKVGSGVVTLEGYSTLTPELNGVYTIGIRALYGFGIGL</sequence>
<proteinExistence type="predicted"/>
<keyword evidence="3" id="KW-1185">Reference proteome</keyword>
<evidence type="ECO:0000313" key="3">
    <source>
        <dbReference type="Proteomes" id="UP000004095"/>
    </source>
</evidence>
<protein>
    <recommendedName>
        <fullName evidence="4">Outer membrane protein beta-barrel domain-containing protein</fullName>
    </recommendedName>
</protein>
<evidence type="ECO:0008006" key="4">
    <source>
        <dbReference type="Google" id="ProtNLM"/>
    </source>
</evidence>
<dbReference type="RefSeq" id="WP_002695485.1">
    <property type="nucleotide sequence ID" value="NZ_AAWS01000008.1"/>
</dbReference>
<comment type="caution">
    <text evidence="2">The sequence shown here is derived from an EMBL/GenBank/DDBJ whole genome shotgun (WGS) entry which is preliminary data.</text>
</comment>
<name>A1ZHH5_MICM2</name>
<accession>A1ZHH5</accession>
<reference evidence="2 3" key="1">
    <citation type="submission" date="2007-01" db="EMBL/GenBank/DDBJ databases">
        <authorList>
            <person name="Haygood M."/>
            <person name="Podell S."/>
            <person name="Anderson C."/>
            <person name="Hopkinson B."/>
            <person name="Roe K."/>
            <person name="Barbeau K."/>
            <person name="Gaasterland T."/>
            <person name="Ferriera S."/>
            <person name="Johnson J."/>
            <person name="Kravitz S."/>
            <person name="Beeson K."/>
            <person name="Sutton G."/>
            <person name="Rogers Y.-H."/>
            <person name="Friedman R."/>
            <person name="Frazier M."/>
            <person name="Venter J.C."/>
        </authorList>
    </citation>
    <scope>NUCLEOTIDE SEQUENCE [LARGE SCALE GENOMIC DNA]</scope>
    <source>
        <strain evidence="2 3">ATCC 23134</strain>
    </source>
</reference>
<dbReference type="AlphaFoldDB" id="A1ZHH5"/>
<organism evidence="2 3">
    <name type="scientific">Microscilla marina ATCC 23134</name>
    <dbReference type="NCBI Taxonomy" id="313606"/>
    <lineage>
        <taxon>Bacteria</taxon>
        <taxon>Pseudomonadati</taxon>
        <taxon>Bacteroidota</taxon>
        <taxon>Cytophagia</taxon>
        <taxon>Cytophagales</taxon>
        <taxon>Microscillaceae</taxon>
        <taxon>Microscilla</taxon>
    </lineage>
</organism>
<evidence type="ECO:0000313" key="2">
    <source>
        <dbReference type="EMBL" id="EAY29982.1"/>
    </source>
</evidence>
<dbReference type="Proteomes" id="UP000004095">
    <property type="component" value="Unassembled WGS sequence"/>
</dbReference>
<feature type="signal peptide" evidence="1">
    <location>
        <begin position="1"/>
        <end position="21"/>
    </location>
</feature>